<comment type="caution">
    <text evidence="1">The sequence shown here is derived from an EMBL/GenBank/DDBJ whole genome shotgun (WGS) entry which is preliminary data.</text>
</comment>
<protein>
    <submittedName>
        <fullName evidence="1">Uncharacterized protein</fullName>
    </submittedName>
</protein>
<dbReference type="EMBL" id="JBBWWR010000003">
    <property type="protein sequence ID" value="KAK8968804.1"/>
    <property type="molecule type" value="Genomic_DNA"/>
</dbReference>
<organism evidence="1 2">
    <name type="scientific">Platanthera guangdongensis</name>
    <dbReference type="NCBI Taxonomy" id="2320717"/>
    <lineage>
        <taxon>Eukaryota</taxon>
        <taxon>Viridiplantae</taxon>
        <taxon>Streptophyta</taxon>
        <taxon>Embryophyta</taxon>
        <taxon>Tracheophyta</taxon>
        <taxon>Spermatophyta</taxon>
        <taxon>Magnoliopsida</taxon>
        <taxon>Liliopsida</taxon>
        <taxon>Asparagales</taxon>
        <taxon>Orchidaceae</taxon>
        <taxon>Orchidoideae</taxon>
        <taxon>Orchideae</taxon>
        <taxon>Orchidinae</taxon>
        <taxon>Platanthera</taxon>
    </lineage>
</organism>
<keyword evidence="2" id="KW-1185">Reference proteome</keyword>
<reference evidence="1 2" key="1">
    <citation type="journal article" date="2022" name="Nat. Plants">
        <title>Genomes of leafy and leafless Platanthera orchids illuminate the evolution of mycoheterotrophy.</title>
        <authorList>
            <person name="Li M.H."/>
            <person name="Liu K.W."/>
            <person name="Li Z."/>
            <person name="Lu H.C."/>
            <person name="Ye Q.L."/>
            <person name="Zhang D."/>
            <person name="Wang J.Y."/>
            <person name="Li Y.F."/>
            <person name="Zhong Z.M."/>
            <person name="Liu X."/>
            <person name="Yu X."/>
            <person name="Liu D.K."/>
            <person name="Tu X.D."/>
            <person name="Liu B."/>
            <person name="Hao Y."/>
            <person name="Liao X.Y."/>
            <person name="Jiang Y.T."/>
            <person name="Sun W.H."/>
            <person name="Chen J."/>
            <person name="Chen Y.Q."/>
            <person name="Ai Y."/>
            <person name="Zhai J.W."/>
            <person name="Wu S.S."/>
            <person name="Zhou Z."/>
            <person name="Hsiao Y.Y."/>
            <person name="Wu W.L."/>
            <person name="Chen Y.Y."/>
            <person name="Lin Y.F."/>
            <person name="Hsu J.L."/>
            <person name="Li C.Y."/>
            <person name="Wang Z.W."/>
            <person name="Zhao X."/>
            <person name="Zhong W.Y."/>
            <person name="Ma X.K."/>
            <person name="Ma L."/>
            <person name="Huang J."/>
            <person name="Chen G.Z."/>
            <person name="Huang M.Z."/>
            <person name="Huang L."/>
            <person name="Peng D.H."/>
            <person name="Luo Y.B."/>
            <person name="Zou S.Q."/>
            <person name="Chen S.P."/>
            <person name="Lan S."/>
            <person name="Tsai W.C."/>
            <person name="Van de Peer Y."/>
            <person name="Liu Z.J."/>
        </authorList>
    </citation>
    <scope>NUCLEOTIDE SEQUENCE [LARGE SCALE GENOMIC DNA]</scope>
    <source>
        <strain evidence="1">Lor288</strain>
    </source>
</reference>
<name>A0ABR2MX52_9ASPA</name>
<accession>A0ABR2MX52</accession>
<sequence>MILGAMPSILTMDAFIQEEMTLQKSFRRKKEEAEVTGRAWILNISIKSCSMTQMCHNILSRTEISSLRLGREGRRNLEFKVRVEGRFSLRIKKLSTDNDGEFTSHVIVIVIYD</sequence>
<gene>
    <name evidence="1" type="ORF">KSP40_PGU008468</name>
</gene>
<proteinExistence type="predicted"/>
<evidence type="ECO:0000313" key="1">
    <source>
        <dbReference type="EMBL" id="KAK8968804.1"/>
    </source>
</evidence>
<dbReference type="Proteomes" id="UP001412067">
    <property type="component" value="Unassembled WGS sequence"/>
</dbReference>
<evidence type="ECO:0000313" key="2">
    <source>
        <dbReference type="Proteomes" id="UP001412067"/>
    </source>
</evidence>